<keyword evidence="14" id="KW-0460">Magnesium</keyword>
<keyword evidence="16 23" id="KW-1133">Transmembrane helix</keyword>
<dbReference type="SUPFAM" id="SSF47384">
    <property type="entry name" value="Homodimeric domain of signal transducing histidine kinase"/>
    <property type="match status" value="1"/>
</dbReference>
<dbReference type="InterPro" id="IPR005467">
    <property type="entry name" value="His_kinase_dom"/>
</dbReference>
<evidence type="ECO:0000256" key="15">
    <source>
        <dbReference type="ARBA" id="ARBA00022912"/>
    </source>
</evidence>
<dbReference type="SMART" id="SM00387">
    <property type="entry name" value="HATPase_c"/>
    <property type="match status" value="1"/>
</dbReference>
<evidence type="ECO:0000256" key="14">
    <source>
        <dbReference type="ARBA" id="ARBA00022842"/>
    </source>
</evidence>
<organism evidence="26 27">
    <name type="scientific">Fodinicola feengrottensis</name>
    <dbReference type="NCBI Taxonomy" id="435914"/>
    <lineage>
        <taxon>Bacteria</taxon>
        <taxon>Bacillati</taxon>
        <taxon>Actinomycetota</taxon>
        <taxon>Actinomycetes</taxon>
        <taxon>Mycobacteriales</taxon>
        <taxon>Fodinicola</taxon>
    </lineage>
</organism>
<comment type="cofactor">
    <cofactor evidence="3">
        <name>Mg(2+)</name>
        <dbReference type="ChEBI" id="CHEBI:18420"/>
    </cofactor>
</comment>
<evidence type="ECO:0000256" key="10">
    <source>
        <dbReference type="ARBA" id="ARBA00022741"/>
    </source>
</evidence>
<evidence type="ECO:0000256" key="6">
    <source>
        <dbReference type="ARBA" id="ARBA00022475"/>
    </source>
</evidence>
<keyword evidence="20" id="KW-0464">Manganese</keyword>
<keyword evidence="19" id="KW-0843">Virulence</keyword>
<comment type="subcellular location">
    <subcellularLocation>
        <location evidence="4">Cell membrane</location>
        <topology evidence="4">Multi-pass membrane protein</topology>
    </subcellularLocation>
</comment>
<dbReference type="PRINTS" id="PR00344">
    <property type="entry name" value="BCTRLSENSOR"/>
</dbReference>
<comment type="catalytic activity">
    <reaction evidence="1">
        <text>ATP + protein L-histidine = ADP + protein N-phospho-L-histidine.</text>
        <dbReference type="EC" id="2.7.13.3"/>
    </reaction>
</comment>
<evidence type="ECO:0000256" key="17">
    <source>
        <dbReference type="ARBA" id="ARBA00023012"/>
    </source>
</evidence>
<evidence type="ECO:0000256" key="1">
    <source>
        <dbReference type="ARBA" id="ARBA00000085"/>
    </source>
</evidence>
<keyword evidence="6" id="KW-1003">Cell membrane</keyword>
<dbReference type="EC" id="2.7.13.3" evidence="5"/>
<protein>
    <recommendedName>
        <fullName evidence="21">Signal transduction histidine-protein kinase/phosphatase MprB</fullName>
        <ecNumber evidence="5">2.7.13.3</ecNumber>
    </recommendedName>
    <alternativeName>
        <fullName evidence="22">Mycobacterial persistence regulator B</fullName>
    </alternativeName>
</protein>
<dbReference type="Pfam" id="PF00672">
    <property type="entry name" value="HAMP"/>
    <property type="match status" value="1"/>
</dbReference>
<proteinExistence type="predicted"/>
<feature type="domain" description="Histidine kinase" evidence="24">
    <location>
        <begin position="226"/>
        <end position="425"/>
    </location>
</feature>
<dbReference type="SMART" id="SM00388">
    <property type="entry name" value="HisKA"/>
    <property type="match status" value="1"/>
</dbReference>
<gene>
    <name evidence="26" type="ORF">GCM10009765_24350</name>
</gene>
<dbReference type="InterPro" id="IPR004358">
    <property type="entry name" value="Sig_transdc_His_kin-like_C"/>
</dbReference>
<keyword evidence="23" id="KW-0472">Membrane</keyword>
<evidence type="ECO:0000256" key="16">
    <source>
        <dbReference type="ARBA" id="ARBA00022989"/>
    </source>
</evidence>
<comment type="cofactor">
    <cofactor evidence="2">
        <name>Mn(2+)</name>
        <dbReference type="ChEBI" id="CHEBI:29035"/>
    </cofactor>
</comment>
<dbReference type="PANTHER" id="PTHR44936">
    <property type="entry name" value="SENSOR PROTEIN CREC"/>
    <property type="match status" value="1"/>
</dbReference>
<keyword evidence="9 23" id="KW-0812">Transmembrane</keyword>
<dbReference type="InterPro" id="IPR003661">
    <property type="entry name" value="HisK_dim/P_dom"/>
</dbReference>
<keyword evidence="12" id="KW-0378">Hydrolase</keyword>
<comment type="caution">
    <text evidence="26">The sequence shown here is derived from an EMBL/GenBank/DDBJ whole genome shotgun (WGS) entry which is preliminary data.</text>
</comment>
<keyword evidence="18" id="KW-0346">Stress response</keyword>
<evidence type="ECO:0000256" key="5">
    <source>
        <dbReference type="ARBA" id="ARBA00012438"/>
    </source>
</evidence>
<feature type="transmembrane region" description="Helical" evidence="23">
    <location>
        <begin position="141"/>
        <end position="161"/>
    </location>
</feature>
<dbReference type="Gene3D" id="1.10.287.130">
    <property type="match status" value="1"/>
</dbReference>
<dbReference type="SUPFAM" id="SSF55874">
    <property type="entry name" value="ATPase domain of HSP90 chaperone/DNA topoisomerase II/histidine kinase"/>
    <property type="match status" value="1"/>
</dbReference>
<keyword evidence="7" id="KW-0597">Phosphoprotein</keyword>
<evidence type="ECO:0000256" key="19">
    <source>
        <dbReference type="ARBA" id="ARBA00023026"/>
    </source>
</evidence>
<dbReference type="Gene3D" id="3.30.565.10">
    <property type="entry name" value="Histidine kinase-like ATPase, C-terminal domain"/>
    <property type="match status" value="1"/>
</dbReference>
<keyword evidence="27" id="KW-1185">Reference proteome</keyword>
<reference evidence="26 27" key="1">
    <citation type="journal article" date="2019" name="Int. J. Syst. Evol. Microbiol.">
        <title>The Global Catalogue of Microorganisms (GCM) 10K type strain sequencing project: providing services to taxonomists for standard genome sequencing and annotation.</title>
        <authorList>
            <consortium name="The Broad Institute Genomics Platform"/>
            <consortium name="The Broad Institute Genome Sequencing Center for Infectious Disease"/>
            <person name="Wu L."/>
            <person name="Ma J."/>
        </authorList>
    </citation>
    <scope>NUCLEOTIDE SEQUENCE [LARGE SCALE GENOMIC DNA]</scope>
    <source>
        <strain evidence="26 27">JCM 14718</strain>
    </source>
</reference>
<evidence type="ECO:0000256" key="4">
    <source>
        <dbReference type="ARBA" id="ARBA00004651"/>
    </source>
</evidence>
<evidence type="ECO:0000256" key="12">
    <source>
        <dbReference type="ARBA" id="ARBA00022801"/>
    </source>
</evidence>
<accession>A0ABN2GND0</accession>
<evidence type="ECO:0000313" key="26">
    <source>
        <dbReference type="EMBL" id="GAA1674150.1"/>
    </source>
</evidence>
<keyword evidence="17" id="KW-0902">Two-component regulatory system</keyword>
<keyword evidence="11 26" id="KW-0418">Kinase</keyword>
<evidence type="ECO:0000256" key="18">
    <source>
        <dbReference type="ARBA" id="ARBA00023016"/>
    </source>
</evidence>
<dbReference type="EMBL" id="BAAANY010000008">
    <property type="protein sequence ID" value="GAA1674150.1"/>
    <property type="molecule type" value="Genomic_DNA"/>
</dbReference>
<dbReference type="SMART" id="SM00304">
    <property type="entry name" value="HAMP"/>
    <property type="match status" value="1"/>
</dbReference>
<dbReference type="InterPro" id="IPR036890">
    <property type="entry name" value="HATPase_C_sf"/>
</dbReference>
<evidence type="ECO:0000256" key="8">
    <source>
        <dbReference type="ARBA" id="ARBA00022679"/>
    </source>
</evidence>
<evidence type="ECO:0000256" key="13">
    <source>
        <dbReference type="ARBA" id="ARBA00022840"/>
    </source>
</evidence>
<dbReference type="InterPro" id="IPR050980">
    <property type="entry name" value="2C_sensor_his_kinase"/>
</dbReference>
<evidence type="ECO:0000256" key="2">
    <source>
        <dbReference type="ARBA" id="ARBA00001936"/>
    </source>
</evidence>
<dbReference type="Pfam" id="PF00512">
    <property type="entry name" value="HisKA"/>
    <property type="match status" value="1"/>
</dbReference>
<keyword evidence="10" id="KW-0547">Nucleotide-binding</keyword>
<evidence type="ECO:0000259" key="25">
    <source>
        <dbReference type="PROSITE" id="PS50885"/>
    </source>
</evidence>
<evidence type="ECO:0000256" key="22">
    <source>
        <dbReference type="ARBA" id="ARBA00041776"/>
    </source>
</evidence>
<dbReference type="InterPro" id="IPR003594">
    <property type="entry name" value="HATPase_dom"/>
</dbReference>
<evidence type="ECO:0000256" key="7">
    <source>
        <dbReference type="ARBA" id="ARBA00022553"/>
    </source>
</evidence>
<evidence type="ECO:0000256" key="3">
    <source>
        <dbReference type="ARBA" id="ARBA00001946"/>
    </source>
</evidence>
<feature type="domain" description="HAMP" evidence="25">
    <location>
        <begin position="166"/>
        <end position="218"/>
    </location>
</feature>
<dbReference type="PANTHER" id="PTHR44936:SF9">
    <property type="entry name" value="SENSOR PROTEIN CREC"/>
    <property type="match status" value="1"/>
</dbReference>
<evidence type="ECO:0000256" key="9">
    <source>
        <dbReference type="ARBA" id="ARBA00022692"/>
    </source>
</evidence>
<evidence type="ECO:0000256" key="23">
    <source>
        <dbReference type="SAM" id="Phobius"/>
    </source>
</evidence>
<dbReference type="GO" id="GO:0016301">
    <property type="term" value="F:kinase activity"/>
    <property type="evidence" value="ECO:0007669"/>
    <property type="project" value="UniProtKB-KW"/>
</dbReference>
<sequence>MLVAIAVTAMMAVVFLVPLASLLVATAERAARSEAERQAYLIGSALLVTTDRGTLNRAIAQTAAGRDHRVAVSMTDGSVLGANLAPAAAAALPRVRAAGTPLTVPTDGGEILLSPVSMPQGGTAVVAVYVTDAQLHQSLPLALAICAVSTVLLVAVAVFVADRLATGTVRPTKRLAAAAHALGTGALDTRVRPAGPPEIMAAGQALNELADRIVALLAAEREMVADLSHRLRTPLTALRFSAEALPAGPDREQILDAAVSLEREVDALIAESRRARTPRPPARTDVASAVADRTRFWSALAEEQGRHWAFHRTSDQPAIVAVAEKDLDAALDALLGNVIRHTPPGAAAHIQVIQAAAGVSVVVDDAGPGIAAPARALRRGTSATGSTGLGLDIARRTVESAGGRLEIGRSPAGGTRVRLVFPYAQKPGQPVA</sequence>
<name>A0ABN2GND0_9ACTN</name>
<dbReference type="Pfam" id="PF02518">
    <property type="entry name" value="HATPase_c"/>
    <property type="match status" value="1"/>
</dbReference>
<evidence type="ECO:0000256" key="21">
    <source>
        <dbReference type="ARBA" id="ARBA00040454"/>
    </source>
</evidence>
<evidence type="ECO:0000259" key="24">
    <source>
        <dbReference type="PROSITE" id="PS50109"/>
    </source>
</evidence>
<dbReference type="Proteomes" id="UP001500618">
    <property type="component" value="Unassembled WGS sequence"/>
</dbReference>
<dbReference type="PROSITE" id="PS50885">
    <property type="entry name" value="HAMP"/>
    <property type="match status" value="1"/>
</dbReference>
<evidence type="ECO:0000256" key="20">
    <source>
        <dbReference type="ARBA" id="ARBA00023211"/>
    </source>
</evidence>
<dbReference type="CDD" id="cd00082">
    <property type="entry name" value="HisKA"/>
    <property type="match status" value="1"/>
</dbReference>
<dbReference type="InterPro" id="IPR003660">
    <property type="entry name" value="HAMP_dom"/>
</dbReference>
<dbReference type="PROSITE" id="PS50109">
    <property type="entry name" value="HIS_KIN"/>
    <property type="match status" value="1"/>
</dbReference>
<keyword evidence="15" id="KW-0904">Protein phosphatase</keyword>
<evidence type="ECO:0000313" key="27">
    <source>
        <dbReference type="Proteomes" id="UP001500618"/>
    </source>
</evidence>
<keyword evidence="8" id="KW-0808">Transferase</keyword>
<keyword evidence="13" id="KW-0067">ATP-binding</keyword>
<evidence type="ECO:0000256" key="11">
    <source>
        <dbReference type="ARBA" id="ARBA00022777"/>
    </source>
</evidence>
<dbReference type="CDD" id="cd06225">
    <property type="entry name" value="HAMP"/>
    <property type="match status" value="1"/>
</dbReference>
<dbReference type="InterPro" id="IPR036097">
    <property type="entry name" value="HisK_dim/P_sf"/>
</dbReference>